<dbReference type="SMART" id="SM00256">
    <property type="entry name" value="FBOX"/>
    <property type="match status" value="1"/>
</dbReference>
<reference evidence="4" key="3">
    <citation type="submission" date="2015-04" db="UniProtKB">
        <authorList>
            <consortium name="EnsemblPlants"/>
        </authorList>
    </citation>
    <scope>IDENTIFICATION</scope>
    <source>
        <strain evidence="4">cv. Jemalong A17</strain>
    </source>
</reference>
<reference evidence="2 5" key="1">
    <citation type="journal article" date="2011" name="Nature">
        <title>The Medicago genome provides insight into the evolution of rhizobial symbioses.</title>
        <authorList>
            <person name="Young N.D."/>
            <person name="Debelle F."/>
            <person name="Oldroyd G.E."/>
            <person name="Geurts R."/>
            <person name="Cannon S.B."/>
            <person name="Udvardi M.K."/>
            <person name="Benedito V.A."/>
            <person name="Mayer K.F."/>
            <person name="Gouzy J."/>
            <person name="Schoof H."/>
            <person name="Van de Peer Y."/>
            <person name="Proost S."/>
            <person name="Cook D.R."/>
            <person name="Meyers B.C."/>
            <person name="Spannagl M."/>
            <person name="Cheung F."/>
            <person name="De Mita S."/>
            <person name="Krishnakumar V."/>
            <person name="Gundlach H."/>
            <person name="Zhou S."/>
            <person name="Mudge J."/>
            <person name="Bharti A.K."/>
            <person name="Murray J.D."/>
            <person name="Naoumkina M.A."/>
            <person name="Rosen B."/>
            <person name="Silverstein K.A."/>
            <person name="Tang H."/>
            <person name="Rombauts S."/>
            <person name="Zhao P.X."/>
            <person name="Zhou P."/>
            <person name="Barbe V."/>
            <person name="Bardou P."/>
            <person name="Bechner M."/>
            <person name="Bellec A."/>
            <person name="Berger A."/>
            <person name="Berges H."/>
            <person name="Bidwell S."/>
            <person name="Bisseling T."/>
            <person name="Choisne N."/>
            <person name="Couloux A."/>
            <person name="Denny R."/>
            <person name="Deshpande S."/>
            <person name="Dai X."/>
            <person name="Doyle J.J."/>
            <person name="Dudez A.M."/>
            <person name="Farmer A.D."/>
            <person name="Fouteau S."/>
            <person name="Franken C."/>
            <person name="Gibelin C."/>
            <person name="Gish J."/>
            <person name="Goldstein S."/>
            <person name="Gonzalez A.J."/>
            <person name="Green P.J."/>
            <person name="Hallab A."/>
            <person name="Hartog M."/>
            <person name="Hua A."/>
            <person name="Humphray S.J."/>
            <person name="Jeong D.H."/>
            <person name="Jing Y."/>
            <person name="Jocker A."/>
            <person name="Kenton S.M."/>
            <person name="Kim D.J."/>
            <person name="Klee K."/>
            <person name="Lai H."/>
            <person name="Lang C."/>
            <person name="Lin S."/>
            <person name="Macmil S.L."/>
            <person name="Magdelenat G."/>
            <person name="Matthews L."/>
            <person name="McCorrison J."/>
            <person name="Monaghan E.L."/>
            <person name="Mun J.H."/>
            <person name="Najar F.Z."/>
            <person name="Nicholson C."/>
            <person name="Noirot C."/>
            <person name="O'Bleness M."/>
            <person name="Paule C.R."/>
            <person name="Poulain J."/>
            <person name="Prion F."/>
            <person name="Qin B."/>
            <person name="Qu C."/>
            <person name="Retzel E.F."/>
            <person name="Riddle C."/>
            <person name="Sallet E."/>
            <person name="Samain S."/>
            <person name="Samson N."/>
            <person name="Sanders I."/>
            <person name="Saurat O."/>
            <person name="Scarpelli C."/>
            <person name="Schiex T."/>
            <person name="Segurens B."/>
            <person name="Severin A.J."/>
            <person name="Sherrier D.J."/>
            <person name="Shi R."/>
            <person name="Sims S."/>
            <person name="Singer S.R."/>
            <person name="Sinharoy S."/>
            <person name="Sterck L."/>
            <person name="Viollet A."/>
            <person name="Wang B.B."/>
            <person name="Wang K."/>
            <person name="Wang M."/>
            <person name="Wang X."/>
            <person name="Warfsmann J."/>
            <person name="Weissenbach J."/>
            <person name="White D.D."/>
            <person name="White J.D."/>
            <person name="Wiley G.B."/>
            <person name="Wincker P."/>
            <person name="Xing Y."/>
            <person name="Yang L."/>
            <person name="Yao Z."/>
            <person name="Ying F."/>
            <person name="Zhai J."/>
            <person name="Zhou L."/>
            <person name="Zuber A."/>
            <person name="Denarie J."/>
            <person name="Dixon R.A."/>
            <person name="May G.D."/>
            <person name="Schwartz D.C."/>
            <person name="Rogers J."/>
            <person name="Quetier F."/>
            <person name="Town C.D."/>
            <person name="Roe B.A."/>
        </authorList>
    </citation>
    <scope>NUCLEOTIDE SEQUENCE [LARGE SCALE GENOMIC DNA]</scope>
    <source>
        <strain evidence="2">A17</strain>
        <strain evidence="4 5">cv. Jemalong A17</strain>
    </source>
</reference>
<dbReference type="CDD" id="cd22157">
    <property type="entry name" value="F-box_AtFBW1-like"/>
    <property type="match status" value="1"/>
</dbReference>
<dbReference type="AlphaFoldDB" id="A0A072USB5"/>
<evidence type="ECO:0000313" key="3">
    <source>
        <dbReference type="EMBL" id="RHN64156.1"/>
    </source>
</evidence>
<reference evidence="2 5" key="2">
    <citation type="journal article" date="2014" name="BMC Genomics">
        <title>An improved genome release (version Mt4.0) for the model legume Medicago truncatula.</title>
        <authorList>
            <person name="Tang H."/>
            <person name="Krishnakumar V."/>
            <person name="Bidwell S."/>
            <person name="Rosen B."/>
            <person name="Chan A."/>
            <person name="Zhou S."/>
            <person name="Gentzbittel L."/>
            <person name="Childs K.L."/>
            <person name="Yandell M."/>
            <person name="Gundlach H."/>
            <person name="Mayer K.F."/>
            <person name="Schwartz D.C."/>
            <person name="Town C.D."/>
        </authorList>
    </citation>
    <scope>GENOME REANNOTATION</scope>
    <source>
        <strain evidence="2">A17</strain>
        <strain evidence="4 5">cv. Jemalong A17</strain>
    </source>
</reference>
<dbReference type="PROSITE" id="PS50181">
    <property type="entry name" value="FBOX"/>
    <property type="match status" value="1"/>
</dbReference>
<dbReference type="InterPro" id="IPR013187">
    <property type="entry name" value="F-box-assoc_dom_typ3"/>
</dbReference>
<dbReference type="OrthoDB" id="591557at2759"/>
<dbReference type="SUPFAM" id="SSF50965">
    <property type="entry name" value="Galactose oxidase, central domain"/>
    <property type="match status" value="1"/>
</dbReference>
<dbReference type="EnsemblPlants" id="KEH32241">
    <property type="protein sequence ID" value="KEH32241"/>
    <property type="gene ID" value="MTR_4g117780"/>
</dbReference>
<organism evidence="2 5">
    <name type="scientific">Medicago truncatula</name>
    <name type="common">Barrel medic</name>
    <name type="synonym">Medicago tribuloides</name>
    <dbReference type="NCBI Taxonomy" id="3880"/>
    <lineage>
        <taxon>Eukaryota</taxon>
        <taxon>Viridiplantae</taxon>
        <taxon>Streptophyta</taxon>
        <taxon>Embryophyta</taxon>
        <taxon>Tracheophyta</taxon>
        <taxon>Spermatophyta</taxon>
        <taxon>Magnoliopsida</taxon>
        <taxon>eudicotyledons</taxon>
        <taxon>Gunneridae</taxon>
        <taxon>Pentapetalae</taxon>
        <taxon>rosids</taxon>
        <taxon>fabids</taxon>
        <taxon>Fabales</taxon>
        <taxon>Fabaceae</taxon>
        <taxon>Papilionoideae</taxon>
        <taxon>50 kb inversion clade</taxon>
        <taxon>NPAAA clade</taxon>
        <taxon>Hologalegina</taxon>
        <taxon>IRL clade</taxon>
        <taxon>Trifolieae</taxon>
        <taxon>Medicago</taxon>
    </lineage>
</organism>
<dbReference type="Pfam" id="PF08268">
    <property type="entry name" value="FBA_3"/>
    <property type="match status" value="1"/>
</dbReference>
<dbReference type="Proteomes" id="UP000265566">
    <property type="component" value="Chromosome 4"/>
</dbReference>
<dbReference type="InterPro" id="IPR011043">
    <property type="entry name" value="Gal_Oxase/kelch_b-propeller"/>
</dbReference>
<dbReference type="EMBL" id="PSQE01000004">
    <property type="protein sequence ID" value="RHN64156.1"/>
    <property type="molecule type" value="Genomic_DNA"/>
</dbReference>
<protein>
    <submittedName>
        <fullName evidence="2 3">Galactose oxidase</fullName>
    </submittedName>
</protein>
<dbReference type="KEGG" id="mtr:25494041"/>
<dbReference type="SUPFAM" id="SSF81383">
    <property type="entry name" value="F-box domain"/>
    <property type="match status" value="1"/>
</dbReference>
<dbReference type="HOGENOM" id="CLU_027176_3_0_1"/>
<dbReference type="NCBIfam" id="TIGR01640">
    <property type="entry name" value="F_box_assoc_1"/>
    <property type="match status" value="1"/>
</dbReference>
<evidence type="ECO:0000313" key="4">
    <source>
        <dbReference type="EnsemblPlants" id="KEH32241"/>
    </source>
</evidence>
<dbReference type="Gramene" id="rna26942">
    <property type="protein sequence ID" value="RHN64156.1"/>
    <property type="gene ID" value="gene26942"/>
</dbReference>
<dbReference type="PANTHER" id="PTHR31672:SF13">
    <property type="entry name" value="F-BOX PROTEIN CPR30-LIKE"/>
    <property type="match status" value="1"/>
</dbReference>
<dbReference type="EMBL" id="CM001220">
    <property type="protein sequence ID" value="KEH32241.1"/>
    <property type="molecule type" value="Genomic_DNA"/>
</dbReference>
<dbReference type="Pfam" id="PF00646">
    <property type="entry name" value="F-box"/>
    <property type="match status" value="1"/>
</dbReference>
<dbReference type="InterPro" id="IPR050796">
    <property type="entry name" value="SCF_F-box_component"/>
</dbReference>
<dbReference type="Proteomes" id="UP000002051">
    <property type="component" value="Chromosome 4"/>
</dbReference>
<dbReference type="InterPro" id="IPR001810">
    <property type="entry name" value="F-box_dom"/>
</dbReference>
<accession>A0A072USB5</accession>
<dbReference type="InterPro" id="IPR017451">
    <property type="entry name" value="F-box-assoc_interact_dom"/>
</dbReference>
<evidence type="ECO:0000313" key="5">
    <source>
        <dbReference type="Proteomes" id="UP000002051"/>
    </source>
</evidence>
<name>A0A072USB5_MEDTR</name>
<dbReference type="Gene3D" id="1.20.1280.50">
    <property type="match status" value="1"/>
</dbReference>
<evidence type="ECO:0000313" key="2">
    <source>
        <dbReference type="EMBL" id="KEH32241.1"/>
    </source>
</evidence>
<gene>
    <name evidence="4" type="primary">25494041</name>
    <name evidence="2" type="ordered locus">MTR_4g117780</name>
    <name evidence="3" type="ORF">MtrunA17_Chr4g0066041</name>
</gene>
<keyword evidence="5" id="KW-1185">Reference proteome</keyword>
<dbReference type="InterPro" id="IPR036047">
    <property type="entry name" value="F-box-like_dom_sf"/>
</dbReference>
<sequence>MEKKTIPLPDLPQDLIVQILLRLSVKSLIRFKCVCKSWFSLISEPHFTNSHFQLTAATPSRRILFISTPPQSIDLEASLGYDTISSAVNLDFLLPEPNYDFEIKGSCRGFILLHCFSSLYLWNPSTGFHKQIPMSPFWSEVDDDDEKMYGFGYDQLADDYLVVLSFSPYMASRFEFFSLRANTWIQIECPHSPFSNAFDEKCGVGSLYHGAIHWLAYRDDLQKNVILAFDFTERQLFDMHLPDDYYNYNYDPNNCGLWVFGEFLSLYAMDYNDNTIEMWVMNEYKVNSSWTKTLVLSVDDISDESFSPLCCTKSGDIIGAHSGIGLVKYDDNGQLLGRFSKWNVTWDGSVAIYTESLLSLPGDNEQV</sequence>
<dbReference type="PANTHER" id="PTHR31672">
    <property type="entry name" value="BNACNNG10540D PROTEIN"/>
    <property type="match status" value="1"/>
</dbReference>
<reference evidence="3" key="4">
    <citation type="journal article" date="2018" name="Nat. Plants">
        <title>Whole-genome landscape of Medicago truncatula symbiotic genes.</title>
        <authorList>
            <person name="Pecrix Y."/>
            <person name="Gamas P."/>
            <person name="Carrere S."/>
        </authorList>
    </citation>
    <scope>NUCLEOTIDE SEQUENCE</scope>
    <source>
        <tissue evidence="3">Leaves</tissue>
    </source>
</reference>
<feature type="domain" description="F-box" evidence="1">
    <location>
        <begin position="5"/>
        <end position="55"/>
    </location>
</feature>
<dbReference type="STRING" id="3880.A0A072USB5"/>
<proteinExistence type="predicted"/>
<evidence type="ECO:0000259" key="1">
    <source>
        <dbReference type="PROSITE" id="PS50181"/>
    </source>
</evidence>